<dbReference type="PANTHER" id="PTHR42877">
    <property type="entry name" value="L-ORNITHINE N(5)-MONOOXYGENASE-RELATED"/>
    <property type="match status" value="1"/>
</dbReference>
<accession>A0A6A6WY13</accession>
<keyword evidence="6" id="KW-1185">Reference proteome</keyword>
<dbReference type="AlphaFoldDB" id="A0A6A6WY13"/>
<keyword evidence="4" id="KW-0560">Oxidoreductase</keyword>
<dbReference type="GO" id="GO:0050660">
    <property type="term" value="F:flavin adenine dinucleotide binding"/>
    <property type="evidence" value="ECO:0007669"/>
    <property type="project" value="InterPro"/>
</dbReference>
<keyword evidence="2" id="KW-0285">Flavoprotein</keyword>
<dbReference type="SUPFAM" id="SSF51905">
    <property type="entry name" value="FAD/NAD(P)-binding domain"/>
    <property type="match status" value="2"/>
</dbReference>
<dbReference type="InterPro" id="IPR051209">
    <property type="entry name" value="FAD-bind_Monooxygenase_sf"/>
</dbReference>
<dbReference type="Proteomes" id="UP000799757">
    <property type="component" value="Unassembled WGS sequence"/>
</dbReference>
<evidence type="ECO:0000256" key="3">
    <source>
        <dbReference type="ARBA" id="ARBA00022827"/>
    </source>
</evidence>
<proteinExistence type="inferred from homology"/>
<comment type="similarity">
    <text evidence="1">Belongs to the FAD-binding monooxygenase family.</text>
</comment>
<sequence>MSSRSRLEAIRDHLTPVSATPSIIVEDEAEVPPVDPAPQFPSNIRTVFPPLELEEHPIDDIRSLRVIVVGGGISGILSAILLPTKVPKINLVIYERESDIGGVWHTNIYPGVRCDVPAHAYQSTFEPQTTWSTAYAAGAEIKAYWKGIVEKHQLNKYIRLNSRVTKAEWSEEKGKWLVRVESADRVHEDNADFLITATGHFSEPRLPEYPGIKEYDGHLRHSSNWDPKFDPSGKRIAVIGNGASGLQVLPPLQKVAAHIDHYARNKTWVAAPIGGENFEHFVSERIEKARTSPEEYLKFRKELEIQLFSRFGSIWYAYIRRGGEKNKTARKTITKLMSERLGNRTDLLNAIVPDFAPNCRRLTPGPGYLEALTAENVDYVTCPIERFTRTGIQTTDEGIHREVDAVICSTGHDISFSTAFPIVAHGINLQTAWRPGGNPGFPDSYLSLAAPGFPNLLILLGPNSTGPAGTLCHSVENTITYCARVLRKASREGIRSMAPSVAATRDFRAYCESFFPRTVMSEYCSSWYNGGIKGGRIHGTWPGSASHLNLVRRNARWEDWDYTYLNPQGNRFAWLGNGWTQKDVAASTGEADIGVDLTPWLQAEAFNGGVDLREYHEHWWDP</sequence>
<dbReference type="InterPro" id="IPR020946">
    <property type="entry name" value="Flavin_mOase-like"/>
</dbReference>
<evidence type="ECO:0000256" key="1">
    <source>
        <dbReference type="ARBA" id="ARBA00010139"/>
    </source>
</evidence>
<name>A0A6A6WY13_9PLEO</name>
<dbReference type="GO" id="GO:0004499">
    <property type="term" value="F:N,N-dimethylaniline monooxygenase activity"/>
    <property type="evidence" value="ECO:0007669"/>
    <property type="project" value="InterPro"/>
</dbReference>
<dbReference type="InterPro" id="IPR036188">
    <property type="entry name" value="FAD/NAD-bd_sf"/>
</dbReference>
<gene>
    <name evidence="5" type="ORF">K505DRAFT_393846</name>
</gene>
<evidence type="ECO:0000256" key="2">
    <source>
        <dbReference type="ARBA" id="ARBA00022630"/>
    </source>
</evidence>
<protein>
    <submittedName>
        <fullName evidence="5">FAD/NAD(P)-binding domain-containing protein</fullName>
    </submittedName>
</protein>
<keyword evidence="3" id="KW-0274">FAD</keyword>
<dbReference type="Pfam" id="PF00743">
    <property type="entry name" value="FMO-like"/>
    <property type="match status" value="1"/>
</dbReference>
<dbReference type="OrthoDB" id="74360at2759"/>
<reference evidence="5" key="1">
    <citation type="journal article" date="2020" name="Stud. Mycol.">
        <title>101 Dothideomycetes genomes: a test case for predicting lifestyles and emergence of pathogens.</title>
        <authorList>
            <person name="Haridas S."/>
            <person name="Albert R."/>
            <person name="Binder M."/>
            <person name="Bloem J."/>
            <person name="Labutti K."/>
            <person name="Salamov A."/>
            <person name="Andreopoulos B."/>
            <person name="Baker S."/>
            <person name="Barry K."/>
            <person name="Bills G."/>
            <person name="Bluhm B."/>
            <person name="Cannon C."/>
            <person name="Castanera R."/>
            <person name="Culley D."/>
            <person name="Daum C."/>
            <person name="Ezra D."/>
            <person name="Gonzalez J."/>
            <person name="Henrissat B."/>
            <person name="Kuo A."/>
            <person name="Liang C."/>
            <person name="Lipzen A."/>
            <person name="Lutzoni F."/>
            <person name="Magnuson J."/>
            <person name="Mondo S."/>
            <person name="Nolan M."/>
            <person name="Ohm R."/>
            <person name="Pangilinan J."/>
            <person name="Park H.-J."/>
            <person name="Ramirez L."/>
            <person name="Alfaro M."/>
            <person name="Sun H."/>
            <person name="Tritt A."/>
            <person name="Yoshinaga Y."/>
            <person name="Zwiers L.-H."/>
            <person name="Turgeon B."/>
            <person name="Goodwin S."/>
            <person name="Spatafora J."/>
            <person name="Crous P."/>
            <person name="Grigoriev I."/>
        </authorList>
    </citation>
    <scope>NUCLEOTIDE SEQUENCE</scope>
    <source>
        <strain evidence="5">CBS 109.77</strain>
    </source>
</reference>
<evidence type="ECO:0000313" key="6">
    <source>
        <dbReference type="Proteomes" id="UP000799757"/>
    </source>
</evidence>
<dbReference type="Gene3D" id="3.50.50.60">
    <property type="entry name" value="FAD/NAD(P)-binding domain"/>
    <property type="match status" value="2"/>
</dbReference>
<evidence type="ECO:0000256" key="4">
    <source>
        <dbReference type="ARBA" id="ARBA00023002"/>
    </source>
</evidence>
<organism evidence="5 6">
    <name type="scientific">Melanomma pulvis-pyrius CBS 109.77</name>
    <dbReference type="NCBI Taxonomy" id="1314802"/>
    <lineage>
        <taxon>Eukaryota</taxon>
        <taxon>Fungi</taxon>
        <taxon>Dikarya</taxon>
        <taxon>Ascomycota</taxon>
        <taxon>Pezizomycotina</taxon>
        <taxon>Dothideomycetes</taxon>
        <taxon>Pleosporomycetidae</taxon>
        <taxon>Pleosporales</taxon>
        <taxon>Melanommataceae</taxon>
        <taxon>Melanomma</taxon>
    </lineage>
</organism>
<dbReference type="GO" id="GO:0050661">
    <property type="term" value="F:NADP binding"/>
    <property type="evidence" value="ECO:0007669"/>
    <property type="project" value="InterPro"/>
</dbReference>
<evidence type="ECO:0000313" key="5">
    <source>
        <dbReference type="EMBL" id="KAF2788794.1"/>
    </source>
</evidence>
<dbReference type="EMBL" id="MU002186">
    <property type="protein sequence ID" value="KAF2788794.1"/>
    <property type="molecule type" value="Genomic_DNA"/>
</dbReference>
<dbReference type="PANTHER" id="PTHR42877:SF6">
    <property type="entry name" value="MONOOXYGENASE, PUTATIVE (AFU_ORTHOLOGUE AFUA_3G15050)-RELATED"/>
    <property type="match status" value="1"/>
</dbReference>